<proteinExistence type="predicted"/>
<name>A0A9W9A063_9AGAR</name>
<dbReference type="EMBL" id="JANVFS010000032">
    <property type="protein sequence ID" value="KAJ4470358.1"/>
    <property type="molecule type" value="Genomic_DNA"/>
</dbReference>
<dbReference type="AlphaFoldDB" id="A0A9W9A063"/>
<comment type="caution">
    <text evidence="2">The sequence shown here is derived from an EMBL/GenBank/DDBJ whole genome shotgun (WGS) entry which is preliminary data.</text>
</comment>
<accession>A0A9W9A063</accession>
<feature type="region of interest" description="Disordered" evidence="1">
    <location>
        <begin position="1"/>
        <end position="114"/>
    </location>
</feature>
<feature type="compositionally biased region" description="Basic and acidic residues" evidence="1">
    <location>
        <begin position="31"/>
        <end position="40"/>
    </location>
</feature>
<sequence length="235" mass="27194">MGRSSKVSSRDSQGQELTKHQVYYRKNADKRKREAREWYQKHRSATDSIASNSTSAQPTQAAMSNTPKVGDGQHSRPEDQTLDSSTMLTPGQGLSQDGNITPHTSDVHERARLSANPTRRIEVQDRIHRMLAQTHSPEYTHLYEEFATIWEHYHTWVHKYGGLRFWHKLDSEDPQGQQQYDMHLAAGEKMANDLTYFFLPQLPEKRSHFQLMYTEACIMLKHIGEGVTRMSLRPK</sequence>
<protein>
    <submittedName>
        <fullName evidence="2">Uncharacterized protein</fullName>
    </submittedName>
</protein>
<evidence type="ECO:0000313" key="3">
    <source>
        <dbReference type="Proteomes" id="UP001150238"/>
    </source>
</evidence>
<evidence type="ECO:0000256" key="1">
    <source>
        <dbReference type="SAM" id="MobiDB-lite"/>
    </source>
</evidence>
<feature type="compositionally biased region" description="Polar residues" evidence="1">
    <location>
        <begin position="82"/>
        <end position="104"/>
    </location>
</feature>
<reference evidence="2" key="2">
    <citation type="journal article" date="2023" name="Proc. Natl. Acad. Sci. U.S.A.">
        <title>A global phylogenomic analysis of the shiitake genus Lentinula.</title>
        <authorList>
            <person name="Sierra-Patev S."/>
            <person name="Min B."/>
            <person name="Naranjo-Ortiz M."/>
            <person name="Looney B."/>
            <person name="Konkel Z."/>
            <person name="Slot J.C."/>
            <person name="Sakamoto Y."/>
            <person name="Steenwyk J.L."/>
            <person name="Rokas A."/>
            <person name="Carro J."/>
            <person name="Camarero S."/>
            <person name="Ferreira P."/>
            <person name="Molpeceres G."/>
            <person name="Ruiz-Duenas F.J."/>
            <person name="Serrano A."/>
            <person name="Henrissat B."/>
            <person name="Drula E."/>
            <person name="Hughes K.W."/>
            <person name="Mata J.L."/>
            <person name="Ishikawa N.K."/>
            <person name="Vargas-Isla R."/>
            <person name="Ushijima S."/>
            <person name="Smith C.A."/>
            <person name="Donoghue J."/>
            <person name="Ahrendt S."/>
            <person name="Andreopoulos W."/>
            <person name="He G."/>
            <person name="LaButti K."/>
            <person name="Lipzen A."/>
            <person name="Ng V."/>
            <person name="Riley R."/>
            <person name="Sandor L."/>
            <person name="Barry K."/>
            <person name="Martinez A.T."/>
            <person name="Xiao Y."/>
            <person name="Gibbons J.G."/>
            <person name="Terashima K."/>
            <person name="Grigoriev I.V."/>
            <person name="Hibbett D."/>
        </authorList>
    </citation>
    <scope>NUCLEOTIDE SEQUENCE</scope>
    <source>
        <strain evidence="2">Sp2 HRB7682 ss15</strain>
    </source>
</reference>
<feature type="compositionally biased region" description="Polar residues" evidence="1">
    <location>
        <begin position="1"/>
        <end position="16"/>
    </location>
</feature>
<dbReference type="Proteomes" id="UP001150238">
    <property type="component" value="Unassembled WGS sequence"/>
</dbReference>
<reference evidence="2" key="1">
    <citation type="submission" date="2022-08" db="EMBL/GenBank/DDBJ databases">
        <authorList>
            <consortium name="DOE Joint Genome Institute"/>
            <person name="Min B."/>
            <person name="Riley R."/>
            <person name="Sierra-Patev S."/>
            <person name="Naranjo-Ortiz M."/>
            <person name="Looney B."/>
            <person name="Konkel Z."/>
            <person name="Slot J.C."/>
            <person name="Sakamoto Y."/>
            <person name="Steenwyk J.L."/>
            <person name="Rokas A."/>
            <person name="Carro J."/>
            <person name="Camarero S."/>
            <person name="Ferreira P."/>
            <person name="Molpeceres G."/>
            <person name="Ruiz-Duenas F.J."/>
            <person name="Serrano A."/>
            <person name="Henrissat B."/>
            <person name="Drula E."/>
            <person name="Hughes K.W."/>
            <person name="Mata J.L."/>
            <person name="Ishikawa N.K."/>
            <person name="Vargas-Isla R."/>
            <person name="Ushijima S."/>
            <person name="Smith C.A."/>
            <person name="Ahrendt S."/>
            <person name="Andreopoulos W."/>
            <person name="He G."/>
            <person name="Labutti K."/>
            <person name="Lipzen A."/>
            <person name="Ng V."/>
            <person name="Sandor L."/>
            <person name="Barry K."/>
            <person name="Martinez A.T."/>
            <person name="Xiao Y."/>
            <person name="Gibbons J.G."/>
            <person name="Terashima K."/>
            <person name="Hibbett D.S."/>
            <person name="Grigoriev I.V."/>
        </authorList>
    </citation>
    <scope>NUCLEOTIDE SEQUENCE</scope>
    <source>
        <strain evidence="2">Sp2 HRB7682 ss15</strain>
    </source>
</reference>
<organism evidence="2 3">
    <name type="scientific">Lentinula lateritia</name>
    <dbReference type="NCBI Taxonomy" id="40482"/>
    <lineage>
        <taxon>Eukaryota</taxon>
        <taxon>Fungi</taxon>
        <taxon>Dikarya</taxon>
        <taxon>Basidiomycota</taxon>
        <taxon>Agaricomycotina</taxon>
        <taxon>Agaricomycetes</taxon>
        <taxon>Agaricomycetidae</taxon>
        <taxon>Agaricales</taxon>
        <taxon>Marasmiineae</taxon>
        <taxon>Omphalotaceae</taxon>
        <taxon>Lentinula</taxon>
    </lineage>
</organism>
<gene>
    <name evidence="2" type="ORF">C8J55DRAFT_564088</name>
</gene>
<feature type="compositionally biased region" description="Polar residues" evidence="1">
    <location>
        <begin position="46"/>
        <end position="67"/>
    </location>
</feature>
<evidence type="ECO:0000313" key="2">
    <source>
        <dbReference type="EMBL" id="KAJ4470358.1"/>
    </source>
</evidence>